<comment type="cofactor">
    <cofactor evidence="1 4">
        <name>pyridoxal 5'-phosphate</name>
        <dbReference type="ChEBI" id="CHEBI:597326"/>
    </cofactor>
</comment>
<protein>
    <submittedName>
        <fullName evidence="5">PLP-dependent transferase</fullName>
    </submittedName>
</protein>
<feature type="modified residue" description="N6-(pyridoxal phosphate)lysine" evidence="3">
    <location>
        <position position="210"/>
    </location>
</feature>
<dbReference type="FunFam" id="3.40.640.10:FF:000046">
    <property type="entry name" value="Cystathionine gamma-lyase"/>
    <property type="match status" value="1"/>
</dbReference>
<evidence type="ECO:0000313" key="6">
    <source>
        <dbReference type="Proteomes" id="UP000509568"/>
    </source>
</evidence>
<dbReference type="InterPro" id="IPR054542">
    <property type="entry name" value="Cys_met_metab_PP"/>
</dbReference>
<dbReference type="AlphaFoldDB" id="A0A7D5D8T0"/>
<dbReference type="GO" id="GO:0005737">
    <property type="term" value="C:cytoplasm"/>
    <property type="evidence" value="ECO:0007669"/>
    <property type="project" value="TreeGrafter"/>
</dbReference>
<dbReference type="FunFam" id="3.90.1150.10:FF:000033">
    <property type="entry name" value="Cystathionine gamma-synthase"/>
    <property type="match status" value="1"/>
</dbReference>
<reference evidence="5 6" key="1">
    <citation type="submission" date="2020-06" db="EMBL/GenBank/DDBJ databases">
        <title>Pseudomonas eucalypticola sp. nov., an endophyte of Eucalyptus dunnii leaves with biocontrol ability of eucalyptus leaf blight.</title>
        <authorList>
            <person name="Liu Y."/>
            <person name="Song Z."/>
            <person name="Zeng H."/>
            <person name="Lu M."/>
            <person name="Wang X."/>
            <person name="Lian X."/>
            <person name="Zhang Q."/>
        </authorList>
    </citation>
    <scope>NUCLEOTIDE SEQUENCE [LARGE SCALE GENOMIC DNA]</scope>
    <source>
        <strain evidence="5 6">NP-1</strain>
    </source>
</reference>
<dbReference type="RefSeq" id="WP_176571851.1">
    <property type="nucleotide sequence ID" value="NZ_CP056030.1"/>
</dbReference>
<dbReference type="GO" id="GO:0019346">
    <property type="term" value="P:transsulfuration"/>
    <property type="evidence" value="ECO:0007669"/>
    <property type="project" value="InterPro"/>
</dbReference>
<dbReference type="GO" id="GO:0030170">
    <property type="term" value="F:pyridoxal phosphate binding"/>
    <property type="evidence" value="ECO:0007669"/>
    <property type="project" value="InterPro"/>
</dbReference>
<dbReference type="GO" id="GO:0009086">
    <property type="term" value="P:methionine biosynthetic process"/>
    <property type="evidence" value="ECO:0007669"/>
    <property type="project" value="UniProtKB-ARBA"/>
</dbReference>
<dbReference type="Proteomes" id="UP000509568">
    <property type="component" value="Chromosome"/>
</dbReference>
<evidence type="ECO:0000256" key="3">
    <source>
        <dbReference type="PIRSR" id="PIRSR001434-2"/>
    </source>
</evidence>
<dbReference type="GO" id="GO:0016740">
    <property type="term" value="F:transferase activity"/>
    <property type="evidence" value="ECO:0007669"/>
    <property type="project" value="UniProtKB-KW"/>
</dbReference>
<keyword evidence="5" id="KW-0808">Transferase</keyword>
<accession>A0A7D5D8T0</accession>
<keyword evidence="6" id="KW-1185">Reference proteome</keyword>
<dbReference type="InterPro" id="IPR000277">
    <property type="entry name" value="Cys/Met-Metab_PyrdxlP-dep_enz"/>
</dbReference>
<dbReference type="CDD" id="cd00614">
    <property type="entry name" value="CGS_like"/>
    <property type="match status" value="1"/>
</dbReference>
<dbReference type="InterPro" id="IPR015421">
    <property type="entry name" value="PyrdxlP-dep_Trfase_major"/>
</dbReference>
<dbReference type="KEGG" id="pez:HWQ56_22810"/>
<dbReference type="PROSITE" id="PS00868">
    <property type="entry name" value="CYS_MET_METAB_PP"/>
    <property type="match status" value="1"/>
</dbReference>
<evidence type="ECO:0000256" key="2">
    <source>
        <dbReference type="ARBA" id="ARBA00022898"/>
    </source>
</evidence>
<dbReference type="PANTHER" id="PTHR11808">
    <property type="entry name" value="TRANS-SULFURATION ENZYME FAMILY MEMBER"/>
    <property type="match status" value="1"/>
</dbReference>
<dbReference type="Gene3D" id="3.90.1150.10">
    <property type="entry name" value="Aspartate Aminotransferase, domain 1"/>
    <property type="match status" value="1"/>
</dbReference>
<evidence type="ECO:0000256" key="4">
    <source>
        <dbReference type="RuleBase" id="RU362118"/>
    </source>
</evidence>
<dbReference type="GO" id="GO:0016846">
    <property type="term" value="F:carbon-sulfur lyase activity"/>
    <property type="evidence" value="ECO:0007669"/>
    <property type="project" value="TreeGrafter"/>
</dbReference>
<dbReference type="Pfam" id="PF01053">
    <property type="entry name" value="Cys_Met_Meta_PP"/>
    <property type="match status" value="1"/>
</dbReference>
<dbReference type="PIRSF" id="PIRSF001434">
    <property type="entry name" value="CGS"/>
    <property type="match status" value="1"/>
</dbReference>
<proteinExistence type="inferred from homology"/>
<keyword evidence="2 3" id="KW-0663">Pyridoxal phosphate</keyword>
<sequence>MAKDTAPTLGMRTLAVHAGQRPDPSTGAIATPISTASAYSYGDFDTGEQRFSGESPGYLYSRFANPTVAAFEGKMAALEGGEAAVAFTSGMSAICATLMALVSSGDELIHVGTLYGGTEGVMRTLLPRFGVRAIHVAEVSELEAAITAKTRVIFAETPDNPMLGVVDLHETARIARAHQVLTVADNTFATPCLTRPLALGIDVVVHSATKFIGGHGDSTGGVVVASAAWVNAIRTVGLKQFGGCLSPFEASLLIRGLKTLPLRVEAACLSAERIARLLEEHPAVAKVFYPGLASHPGHEVARRQMSRFGALMSFELKGGKDAARTFLDRLELVTQAVSLGDTDSLACHPASTTHSAVAKDIRDQYGVTEGLVRLSVGIEDVEDLERDIRHALAALA</sequence>
<evidence type="ECO:0000256" key="1">
    <source>
        <dbReference type="ARBA" id="ARBA00001933"/>
    </source>
</evidence>
<evidence type="ECO:0000313" key="5">
    <source>
        <dbReference type="EMBL" id="QKZ06454.1"/>
    </source>
</evidence>
<gene>
    <name evidence="5" type="ORF">HWQ56_22810</name>
</gene>
<organism evidence="5 6">
    <name type="scientific">Pseudomonas eucalypticola</name>
    <dbReference type="NCBI Taxonomy" id="2599595"/>
    <lineage>
        <taxon>Bacteria</taxon>
        <taxon>Pseudomonadati</taxon>
        <taxon>Pseudomonadota</taxon>
        <taxon>Gammaproteobacteria</taxon>
        <taxon>Pseudomonadales</taxon>
        <taxon>Pseudomonadaceae</taxon>
        <taxon>Pseudomonas</taxon>
    </lineage>
</organism>
<dbReference type="InterPro" id="IPR015422">
    <property type="entry name" value="PyrdxlP-dep_Trfase_small"/>
</dbReference>
<dbReference type="SUPFAM" id="SSF53383">
    <property type="entry name" value="PLP-dependent transferases"/>
    <property type="match status" value="1"/>
</dbReference>
<dbReference type="Gene3D" id="3.40.640.10">
    <property type="entry name" value="Type I PLP-dependent aspartate aminotransferase-like (Major domain)"/>
    <property type="match status" value="1"/>
</dbReference>
<name>A0A7D5D8T0_9PSED</name>
<dbReference type="InterPro" id="IPR015424">
    <property type="entry name" value="PyrdxlP-dep_Trfase"/>
</dbReference>
<comment type="similarity">
    <text evidence="4">Belongs to the trans-sulfuration enzymes family.</text>
</comment>
<dbReference type="EMBL" id="CP056030">
    <property type="protein sequence ID" value="QKZ06454.1"/>
    <property type="molecule type" value="Genomic_DNA"/>
</dbReference>